<evidence type="ECO:0000256" key="1">
    <source>
        <dbReference type="SAM" id="MobiDB-lite"/>
    </source>
</evidence>
<keyword evidence="2" id="KW-0456">Lyase</keyword>
<organism evidence="2 3">
    <name type="scientific">Eimeria praecox</name>
    <dbReference type="NCBI Taxonomy" id="51316"/>
    <lineage>
        <taxon>Eukaryota</taxon>
        <taxon>Sar</taxon>
        <taxon>Alveolata</taxon>
        <taxon>Apicomplexa</taxon>
        <taxon>Conoidasida</taxon>
        <taxon>Coccidia</taxon>
        <taxon>Eucoccidiorida</taxon>
        <taxon>Eimeriorina</taxon>
        <taxon>Eimeriidae</taxon>
        <taxon>Eimeria</taxon>
    </lineage>
</organism>
<dbReference type="AlphaFoldDB" id="U6G4D1"/>
<keyword evidence="3" id="KW-1185">Reference proteome</keyword>
<keyword evidence="2" id="KW-0378">Hydrolase</keyword>
<gene>
    <name evidence="2" type="ORF">EPH_0004050</name>
</gene>
<feature type="region of interest" description="Disordered" evidence="1">
    <location>
        <begin position="50"/>
        <end position="125"/>
    </location>
</feature>
<dbReference type="EC" id="4.4.1.1" evidence="2"/>
<accession>U6G4D1</accession>
<dbReference type="EMBL" id="HG690664">
    <property type="protein sequence ID" value="CDI75020.1"/>
    <property type="molecule type" value="Genomic_DNA"/>
</dbReference>
<evidence type="ECO:0000313" key="2">
    <source>
        <dbReference type="EMBL" id="CDI75020.1"/>
    </source>
</evidence>
<dbReference type="InterPro" id="IPR044929">
    <property type="entry name" value="DNA/RNA_non-sp_Endonuclease_sf"/>
</dbReference>
<dbReference type="Proteomes" id="UP000018201">
    <property type="component" value="Unassembled WGS sequence"/>
</dbReference>
<proteinExistence type="predicted"/>
<reference evidence="2" key="2">
    <citation type="submission" date="2013-10" db="EMBL/GenBank/DDBJ databases">
        <authorList>
            <person name="Aslett M."/>
        </authorList>
    </citation>
    <scope>NUCLEOTIDE SEQUENCE [LARGE SCALE GENOMIC DNA]</scope>
    <source>
        <strain evidence="2">Houghton</strain>
    </source>
</reference>
<dbReference type="VEuPathDB" id="ToxoDB:EPH_0004050"/>
<keyword evidence="2" id="KW-0255">Endonuclease</keyword>
<dbReference type="OrthoDB" id="333780at2759"/>
<feature type="compositionally biased region" description="Basic and acidic residues" evidence="1">
    <location>
        <begin position="81"/>
        <end position="125"/>
    </location>
</feature>
<protein>
    <submittedName>
        <fullName evidence="2">DNA/RNA non-specific endonuclease domain-containing protein, related</fullName>
        <ecNumber evidence="2">4.4.1.1</ecNumber>
    </submittedName>
</protein>
<dbReference type="GO" id="GO:0016829">
    <property type="term" value="F:lyase activity"/>
    <property type="evidence" value="ECO:0007669"/>
    <property type="project" value="UniProtKB-KW"/>
</dbReference>
<sequence length="479" mass="52773">MWPQPGSRSPTTYHRLMLPPNSVPFRLKTFSSSVSPLLKQPEVVVEHFRDPLVASTTSSRSPPSPPYHRREHSADGAAADAAEKENEQSAVSDSKDDGISAGEKKENEQSAVSDSKDDGISAGESEKYERLTDLWRPEPFDLISTGPPVPLEIPLLHLMLVQQQGRQLNAIENIVNASKRYFSDVLVYTGPVWFPVDASSSLPLVYGHSQPQEEDAESGARKIYACVRPWEGATVGLPVSVEALDGSPFVPPLGRRFLKEFPGKEQQRKETEDSPWILMPSPLKEALERCRWRLSPAVEKPGLSPALRIEYEVFGFQLTPVPTHFFKLILAVNPKVHPSGRIRIPGPPKRFYYPPFLAPPAAVGAFLLPNTAIFDRTRPIDFRVPLAFLEYVTGIDFTVVTDVIAGAEANSPYHLGPSKIPQVSPTYLPGGSPSAPFHQEEGPLFDRETALLRPLRLTQTLVIAWCATALAAVFLPSPA</sequence>
<keyword evidence="2" id="KW-0540">Nuclease</keyword>
<evidence type="ECO:0000313" key="3">
    <source>
        <dbReference type="Proteomes" id="UP000018201"/>
    </source>
</evidence>
<name>U6G4D1_9EIME</name>
<reference evidence="2" key="1">
    <citation type="submission" date="2013-10" db="EMBL/GenBank/DDBJ databases">
        <title>Genomic analysis of the causative agents of coccidiosis in chickens.</title>
        <authorList>
            <person name="Reid A.J."/>
            <person name="Blake D."/>
            <person name="Billington K."/>
            <person name="Browne H."/>
            <person name="Dunn M."/>
            <person name="Hung S."/>
            <person name="Kawahara F."/>
            <person name="Miranda-Saavedra D."/>
            <person name="Mourier T."/>
            <person name="Nagra H."/>
            <person name="Otto T.D."/>
            <person name="Rawlings N."/>
            <person name="Sanchez A."/>
            <person name="Sanders M."/>
            <person name="Subramaniam C."/>
            <person name="Tay Y."/>
            <person name="Dear P."/>
            <person name="Doerig C."/>
            <person name="Gruber A."/>
            <person name="Parkinson J."/>
            <person name="Shirley M."/>
            <person name="Wan K.L."/>
            <person name="Berriman M."/>
            <person name="Tomley F."/>
            <person name="Pain A."/>
        </authorList>
    </citation>
    <scope>NUCLEOTIDE SEQUENCE [LARGE SCALE GENOMIC DNA]</scope>
    <source>
        <strain evidence="2">Houghton</strain>
    </source>
</reference>
<dbReference type="Gene3D" id="3.40.570.10">
    <property type="entry name" value="Extracellular Endonuclease, subunit A"/>
    <property type="match status" value="1"/>
</dbReference>
<dbReference type="GO" id="GO:0004519">
    <property type="term" value="F:endonuclease activity"/>
    <property type="evidence" value="ECO:0007669"/>
    <property type="project" value="UniProtKB-KW"/>
</dbReference>